<feature type="domain" description="Glutamyl/glutaminyl-tRNA synthetase class Ib catalytic" evidence="8">
    <location>
        <begin position="9"/>
        <end position="238"/>
    </location>
</feature>
<dbReference type="GO" id="GO:0005524">
    <property type="term" value="F:ATP binding"/>
    <property type="evidence" value="ECO:0007669"/>
    <property type="project" value="UniProtKB-KW"/>
</dbReference>
<keyword evidence="1 7" id="KW-0436">Ligase</keyword>
<dbReference type="InterPro" id="IPR014729">
    <property type="entry name" value="Rossmann-like_a/b/a_fold"/>
</dbReference>
<evidence type="ECO:0000256" key="2">
    <source>
        <dbReference type="ARBA" id="ARBA00022723"/>
    </source>
</evidence>
<dbReference type="InterPro" id="IPR020058">
    <property type="entry name" value="Glu/Gln-tRNA-synth_Ib_cat-dom"/>
</dbReference>
<dbReference type="PRINTS" id="PR00987">
    <property type="entry name" value="TRNASYNTHGLU"/>
</dbReference>
<protein>
    <submittedName>
        <fullName evidence="9">Glutamyl/glutaminyl-tRNA synthetase, class Ic, catalytic domain protein</fullName>
    </submittedName>
</protein>
<evidence type="ECO:0000259" key="8">
    <source>
        <dbReference type="Pfam" id="PF00749"/>
    </source>
</evidence>
<dbReference type="eggNOG" id="COG0008">
    <property type="taxonomic scope" value="Bacteria"/>
</dbReference>
<accession>F6DCB0</accession>
<evidence type="ECO:0000256" key="3">
    <source>
        <dbReference type="ARBA" id="ARBA00022741"/>
    </source>
</evidence>
<dbReference type="STRING" id="717773.Thicy_0724"/>
<dbReference type="NCBIfam" id="NF004314">
    <property type="entry name" value="PRK05710.1-3"/>
    <property type="match status" value="1"/>
</dbReference>
<dbReference type="PANTHER" id="PTHR43311:SF1">
    <property type="entry name" value="GLUTAMYL-Q TRNA(ASP) SYNTHETASE"/>
    <property type="match status" value="1"/>
</dbReference>
<dbReference type="GO" id="GO:0004818">
    <property type="term" value="F:glutamate-tRNA ligase activity"/>
    <property type="evidence" value="ECO:0007669"/>
    <property type="project" value="TreeGrafter"/>
</dbReference>
<keyword evidence="10" id="KW-1185">Reference proteome</keyword>
<name>F6DCB0_THICA</name>
<keyword evidence="3 7" id="KW-0547">Nucleotide-binding</keyword>
<evidence type="ECO:0000313" key="9">
    <source>
        <dbReference type="EMBL" id="AEG31496.1"/>
    </source>
</evidence>
<dbReference type="OrthoDB" id="9807503at2"/>
<dbReference type="KEGG" id="tcy:Thicy_0724"/>
<keyword evidence="4" id="KW-0862">Zinc</keyword>
<gene>
    <name evidence="9" type="ordered locus">Thicy_0724</name>
</gene>
<reference evidence="9 10" key="1">
    <citation type="submission" date="2011-05" db="EMBL/GenBank/DDBJ databases">
        <title>Complete sequence of Thioalkalimicrobium cyclicum ALM1.</title>
        <authorList>
            <consortium name="US DOE Joint Genome Institute"/>
            <person name="Lucas S."/>
            <person name="Han J."/>
            <person name="Lapidus A."/>
            <person name="Cheng J.-F."/>
            <person name="Goodwin L."/>
            <person name="Pitluck S."/>
            <person name="Peters L."/>
            <person name="Mikhailova N."/>
            <person name="Davenport K."/>
            <person name="Han C."/>
            <person name="Tapia R."/>
            <person name="Land M."/>
            <person name="Hauser L."/>
            <person name="Kyrpides N."/>
            <person name="Ivanova N."/>
            <person name="Pagani I."/>
            <person name="Kappler U."/>
            <person name="Woyke T."/>
        </authorList>
    </citation>
    <scope>NUCLEOTIDE SEQUENCE [LARGE SCALE GENOMIC DNA]</scope>
    <source>
        <strain evidence="10">DSM 14477 / JCM 11371 / ALM1</strain>
    </source>
</reference>
<dbReference type="PANTHER" id="PTHR43311">
    <property type="entry name" value="GLUTAMATE--TRNA LIGASE"/>
    <property type="match status" value="1"/>
</dbReference>
<proteinExistence type="inferred from homology"/>
<sequence length="299" mass="34081">MPNPLYVGRFAPSPSGPLHLGSLIAAIISYCDAKHHQGLWRLRIDDLDTPRVQPNAITQQLEQLKAFGLTWDGDIYYQSEHLDDYHKALKLLQANQACYACHCTRQMIRDRQQGDVTYDNYCRNKKQPFDLKHAWRLKLPTTSNSWHDAWCGAQQPLTPSEDPVIWRRDQIFGYHLACAWDELAMGITHVVRGQDLLAASWPQRWLRQQWQTSAPALIFKHHPLLFDLTGTKLSKSANSPAVWPNQGALFKIAEIFGVASQLNATMPDSEILAVIQANWTHITAHYLTHNNKNSITTVI</sequence>
<evidence type="ECO:0000313" key="10">
    <source>
        <dbReference type="Proteomes" id="UP000009232"/>
    </source>
</evidence>
<keyword evidence="6 7" id="KW-0030">Aminoacyl-tRNA synthetase</keyword>
<evidence type="ECO:0000256" key="5">
    <source>
        <dbReference type="ARBA" id="ARBA00022840"/>
    </source>
</evidence>
<dbReference type="Gene3D" id="3.40.50.620">
    <property type="entry name" value="HUPs"/>
    <property type="match status" value="1"/>
</dbReference>
<dbReference type="EMBL" id="CP002776">
    <property type="protein sequence ID" value="AEG31496.1"/>
    <property type="molecule type" value="Genomic_DNA"/>
</dbReference>
<evidence type="ECO:0000256" key="4">
    <source>
        <dbReference type="ARBA" id="ARBA00022833"/>
    </source>
</evidence>
<dbReference type="InterPro" id="IPR049940">
    <property type="entry name" value="GluQ/Sye"/>
</dbReference>
<dbReference type="InterPro" id="IPR000924">
    <property type="entry name" value="Glu/Gln-tRNA-synth"/>
</dbReference>
<dbReference type="SUPFAM" id="SSF52374">
    <property type="entry name" value="Nucleotidylyl transferase"/>
    <property type="match status" value="1"/>
</dbReference>
<keyword evidence="5 7" id="KW-0067">ATP-binding</keyword>
<evidence type="ECO:0000256" key="6">
    <source>
        <dbReference type="ARBA" id="ARBA00023146"/>
    </source>
</evidence>
<dbReference type="Pfam" id="PF00749">
    <property type="entry name" value="tRNA-synt_1c"/>
    <property type="match status" value="1"/>
</dbReference>
<dbReference type="GO" id="GO:0005829">
    <property type="term" value="C:cytosol"/>
    <property type="evidence" value="ECO:0007669"/>
    <property type="project" value="TreeGrafter"/>
</dbReference>
<dbReference type="AlphaFoldDB" id="F6DCB0"/>
<comment type="similarity">
    <text evidence="7">Belongs to the class-I aminoacyl-tRNA synthetase family.</text>
</comment>
<dbReference type="Proteomes" id="UP000009232">
    <property type="component" value="Chromosome"/>
</dbReference>
<evidence type="ECO:0000256" key="7">
    <source>
        <dbReference type="RuleBase" id="RU363037"/>
    </source>
</evidence>
<dbReference type="GO" id="GO:0006424">
    <property type="term" value="P:glutamyl-tRNA aminoacylation"/>
    <property type="evidence" value="ECO:0007669"/>
    <property type="project" value="TreeGrafter"/>
</dbReference>
<keyword evidence="2" id="KW-0479">Metal-binding</keyword>
<dbReference type="RefSeq" id="WP_013835275.1">
    <property type="nucleotide sequence ID" value="NC_015581.1"/>
</dbReference>
<evidence type="ECO:0000256" key="1">
    <source>
        <dbReference type="ARBA" id="ARBA00022598"/>
    </source>
</evidence>
<organism evidence="9 10">
    <name type="scientific">Thiomicrospira cyclica (strain DSM 14477 / JCM 11371 / ALM1)</name>
    <name type="common">Thioalkalimicrobium cyclicum</name>
    <dbReference type="NCBI Taxonomy" id="717773"/>
    <lineage>
        <taxon>Bacteria</taxon>
        <taxon>Pseudomonadati</taxon>
        <taxon>Pseudomonadota</taxon>
        <taxon>Gammaproteobacteria</taxon>
        <taxon>Thiotrichales</taxon>
        <taxon>Piscirickettsiaceae</taxon>
        <taxon>Thiomicrospira</taxon>
    </lineage>
</organism>
<dbReference type="HOGENOM" id="CLU_015768_0_1_6"/>
<keyword evidence="7" id="KW-0648">Protein biosynthesis</keyword>